<dbReference type="InterPro" id="IPR036085">
    <property type="entry name" value="PAZ_dom_sf"/>
</dbReference>
<dbReference type="Gene3D" id="3.30.420.10">
    <property type="entry name" value="Ribonuclease H-like superfamily/Ribonuclease H"/>
    <property type="match status" value="1"/>
</dbReference>
<feature type="compositionally biased region" description="Low complexity" evidence="1">
    <location>
        <begin position="13"/>
        <end position="49"/>
    </location>
</feature>
<evidence type="ECO:0000313" key="4">
    <source>
        <dbReference type="EMBL" id="KAJ8955580.1"/>
    </source>
</evidence>
<proteinExistence type="predicted"/>
<dbReference type="InterPro" id="IPR032474">
    <property type="entry name" value="Argonaute_N"/>
</dbReference>
<dbReference type="InterPro" id="IPR012337">
    <property type="entry name" value="RNaseH-like_sf"/>
</dbReference>
<comment type="caution">
    <text evidence="4">The sequence shown here is derived from an EMBL/GenBank/DDBJ whole genome shotgun (WGS) entry which is preliminary data.</text>
</comment>
<dbReference type="SMART" id="SM01163">
    <property type="entry name" value="DUF1785"/>
    <property type="match status" value="1"/>
</dbReference>
<dbReference type="GO" id="GO:0003723">
    <property type="term" value="F:RNA binding"/>
    <property type="evidence" value="ECO:0007669"/>
    <property type="project" value="InterPro"/>
</dbReference>
<dbReference type="Pfam" id="PF16488">
    <property type="entry name" value="ArgoL2"/>
    <property type="match status" value="1"/>
</dbReference>
<dbReference type="Pfam" id="PF16486">
    <property type="entry name" value="ArgoN"/>
    <property type="match status" value="1"/>
</dbReference>
<gene>
    <name evidence="4" type="ORF">NQ318_001410</name>
</gene>
<dbReference type="InterPro" id="IPR003100">
    <property type="entry name" value="PAZ_dom"/>
</dbReference>
<feature type="region of interest" description="Disordered" evidence="1">
    <location>
        <begin position="316"/>
        <end position="359"/>
    </location>
</feature>
<feature type="non-terminal residue" evidence="4">
    <location>
        <position position="1"/>
    </location>
</feature>
<protein>
    <recommendedName>
        <fullName evidence="6">Argonaute 2</fullName>
    </recommendedName>
</protein>
<feature type="domain" description="PAZ" evidence="2">
    <location>
        <begin position="589"/>
        <end position="687"/>
    </location>
</feature>
<dbReference type="EMBL" id="JAPWTK010000037">
    <property type="protein sequence ID" value="KAJ8955580.1"/>
    <property type="molecule type" value="Genomic_DNA"/>
</dbReference>
<feature type="compositionally biased region" description="Basic residues" evidence="1">
    <location>
        <begin position="316"/>
        <end position="329"/>
    </location>
</feature>
<keyword evidence="5" id="KW-1185">Reference proteome</keyword>
<dbReference type="InterPro" id="IPR003165">
    <property type="entry name" value="Piwi"/>
</dbReference>
<dbReference type="InterPro" id="IPR032472">
    <property type="entry name" value="ArgoL2"/>
</dbReference>
<reference evidence="4" key="1">
    <citation type="journal article" date="2023" name="Insect Mol. Biol.">
        <title>Genome sequencing provides insights into the evolution of gene families encoding plant cell wall-degrading enzymes in longhorned beetles.</title>
        <authorList>
            <person name="Shin N.R."/>
            <person name="Okamura Y."/>
            <person name="Kirsch R."/>
            <person name="Pauchet Y."/>
        </authorList>
    </citation>
    <scope>NUCLEOTIDE SEQUENCE</scope>
    <source>
        <strain evidence="4">AMC_N1</strain>
    </source>
</reference>
<feature type="compositionally biased region" description="Polar residues" evidence="1">
    <location>
        <begin position="169"/>
        <end position="193"/>
    </location>
</feature>
<dbReference type="PROSITE" id="PS50821">
    <property type="entry name" value="PAZ"/>
    <property type="match status" value="1"/>
</dbReference>
<dbReference type="Pfam" id="PF02170">
    <property type="entry name" value="PAZ"/>
    <property type="match status" value="1"/>
</dbReference>
<dbReference type="Gene3D" id="3.40.50.2300">
    <property type="match status" value="1"/>
</dbReference>
<dbReference type="SUPFAM" id="SSF53098">
    <property type="entry name" value="Ribonuclease H-like"/>
    <property type="match status" value="1"/>
</dbReference>
<organism evidence="4 5">
    <name type="scientific">Aromia moschata</name>
    <dbReference type="NCBI Taxonomy" id="1265417"/>
    <lineage>
        <taxon>Eukaryota</taxon>
        <taxon>Metazoa</taxon>
        <taxon>Ecdysozoa</taxon>
        <taxon>Arthropoda</taxon>
        <taxon>Hexapoda</taxon>
        <taxon>Insecta</taxon>
        <taxon>Pterygota</taxon>
        <taxon>Neoptera</taxon>
        <taxon>Endopterygota</taxon>
        <taxon>Coleoptera</taxon>
        <taxon>Polyphaga</taxon>
        <taxon>Cucujiformia</taxon>
        <taxon>Chrysomeloidea</taxon>
        <taxon>Cerambycidae</taxon>
        <taxon>Cerambycinae</taxon>
        <taxon>Callichromatini</taxon>
        <taxon>Aromia</taxon>
    </lineage>
</organism>
<dbReference type="Pfam" id="PF08699">
    <property type="entry name" value="ArgoL1"/>
    <property type="match status" value="1"/>
</dbReference>
<dbReference type="SUPFAM" id="SSF101690">
    <property type="entry name" value="PAZ domain"/>
    <property type="match status" value="1"/>
</dbReference>
<dbReference type="PROSITE" id="PS50822">
    <property type="entry name" value="PIWI"/>
    <property type="match status" value="1"/>
</dbReference>
<feature type="compositionally biased region" description="Low complexity" evidence="1">
    <location>
        <begin position="123"/>
        <end position="134"/>
    </location>
</feature>
<evidence type="ECO:0000313" key="5">
    <source>
        <dbReference type="Proteomes" id="UP001162162"/>
    </source>
</evidence>
<evidence type="ECO:0000259" key="2">
    <source>
        <dbReference type="PROSITE" id="PS50821"/>
    </source>
</evidence>
<evidence type="ECO:0000256" key="1">
    <source>
        <dbReference type="SAM" id="MobiDB-lite"/>
    </source>
</evidence>
<dbReference type="CDD" id="cd04657">
    <property type="entry name" value="Piwi_ago-like"/>
    <property type="match status" value="1"/>
</dbReference>
<feature type="domain" description="Piwi" evidence="3">
    <location>
        <begin position="850"/>
        <end position="1149"/>
    </location>
</feature>
<dbReference type="InterPro" id="IPR045246">
    <property type="entry name" value="Piwi_ago-like"/>
</dbReference>
<dbReference type="CDD" id="cd02846">
    <property type="entry name" value="PAZ_argonaute_like"/>
    <property type="match status" value="1"/>
</dbReference>
<name>A0AAV8YVM4_9CUCU</name>
<feature type="region of interest" description="Disordered" evidence="1">
    <location>
        <begin position="1"/>
        <end position="193"/>
    </location>
</feature>
<dbReference type="SMART" id="SM00950">
    <property type="entry name" value="Piwi"/>
    <property type="match status" value="1"/>
</dbReference>
<evidence type="ECO:0000259" key="3">
    <source>
        <dbReference type="PROSITE" id="PS50822"/>
    </source>
</evidence>
<accession>A0AAV8YVM4</accession>
<sequence length="1180" mass="132341">KKGKSTTEEASGAQQQPTAGPSSQPAPSSQLPADSAQPQLAAGSQQQQRGPERKQQGPSQRPSEEREVGPARGYGRGQRPRQSEQPVGQPPEPQQARGPQRPHPQTGARQAQQSPVEPVKESTPTPQFVQPPQQGARGRQAPPYRTGRPGKGQGTRKISTKPIRATGWAASTSPASMGSTRTTSKEGTPGSTATTSICPAPLHSLSNHHNSLVNRSMHKELGVNKHPQQGRKALGVILPKQLSNGNSLCQVSDNRGHQVSSNRCDQAFSNRRPWLGHLRRHGLVFSSHNPNQVRLNISRHMLVLAGNETLRLLRCQRKNSRRGRGKGRGQGRQETLPHTSGSQQIPSRELSKMQISGSGQGDTALLPMEYIRAKPGVKGRKIIVETNHIPLNLGKLRSAVHYDVKLVPDVPKKYLRTVVEQFRLKHFPKRYPAFDGRKNLYSPSPLPFNDAISDTIIIQENDGREKKFEVEIKFANNVDLTPLHDLLTSMATPREALQVVDIVMRSAPASRCISAGRSFFTKPDALQDLGEGMEMYNGFYQSTTRGWKPFLNVDVAHKAFPKKMNVIELLLEICDSYYQGLRREDLKKPLNRDHEETLAKYIKTLKVLYEIPGHPSSKRVYRVNGLGEAPRDKVFQLDNGTSTTVEKYFATTKNYRINYPLLPTLWVGSQKAEKKVLVPLELCTVETGQVLNRKMTENQTSKMIRYAATNTTIRKQKIVTALRDTQHNRHPSVQEFGFTLGSAFEKVDARVLEPPVLSYDRKTVVPRMGVWRGDRFLKGAIINRWTIICVQSRVRPDDITKLADAIYNNAGPIGINITSPATQPFQTVKCFSVGDMQSYFSRQVDKKYDLIFVIVPNSGKQYSYVKTAAELNVGCLTQCVKVRTLGKMNTTTAVNILLKVNSKLNGTNHCLNTPPSIMTKNCIIMGADVTHPSPDSQNIPSVAAITASHDQLAFQYNICWRLQSPKVEIIEDLEAVVMEQLRYYEKMNKVLPDRIIFFRDGVSEGQFDQVRSSEIRAIRSGCNRLSQGYKPKIAFLVVQKRHHTRLFPTNPKDSQDRNLNVPAGTCVDSVITHPFMQDFYLVSHASIQGVAKPTKYCTLWDDIGMSNDDIEELTYFLCHMFTRCTRSVSYPAPTYYAHLAAARAKVYIENERLDMDHLSRECDRFKIKDEIRKNLPMFFV</sequence>
<dbReference type="Gene3D" id="2.170.260.10">
    <property type="entry name" value="paz domain"/>
    <property type="match status" value="1"/>
</dbReference>
<dbReference type="InterPro" id="IPR036397">
    <property type="entry name" value="RNaseH_sf"/>
</dbReference>
<dbReference type="PANTHER" id="PTHR22891">
    <property type="entry name" value="EUKARYOTIC TRANSLATION INITIATION FACTOR 2C"/>
    <property type="match status" value="1"/>
</dbReference>
<dbReference type="InterPro" id="IPR014811">
    <property type="entry name" value="ArgoL1"/>
</dbReference>
<dbReference type="GO" id="GO:0034587">
    <property type="term" value="P:piRNA processing"/>
    <property type="evidence" value="ECO:0007669"/>
    <property type="project" value="UniProtKB-ARBA"/>
</dbReference>
<feature type="compositionally biased region" description="Polar residues" evidence="1">
    <location>
        <begin position="336"/>
        <end position="346"/>
    </location>
</feature>
<dbReference type="Pfam" id="PF02171">
    <property type="entry name" value="Piwi"/>
    <property type="match status" value="1"/>
</dbReference>
<evidence type="ECO:0008006" key="6">
    <source>
        <dbReference type="Google" id="ProtNLM"/>
    </source>
</evidence>
<dbReference type="AlphaFoldDB" id="A0AAV8YVM4"/>
<dbReference type="Proteomes" id="UP001162162">
    <property type="component" value="Unassembled WGS sequence"/>
</dbReference>